<evidence type="ECO:0000313" key="1">
    <source>
        <dbReference type="EMBL" id="MCS0500461.1"/>
    </source>
</evidence>
<dbReference type="RefSeq" id="WP_258799630.1">
    <property type="nucleotide sequence ID" value="NZ_JANTHX010000008.1"/>
</dbReference>
<dbReference type="EMBL" id="JANTHX010000008">
    <property type="protein sequence ID" value="MCS0500461.1"/>
    <property type="molecule type" value="Genomic_DNA"/>
</dbReference>
<proteinExistence type="predicted"/>
<dbReference type="Proteomes" id="UP001205337">
    <property type="component" value="Unassembled WGS sequence"/>
</dbReference>
<keyword evidence="2" id="KW-1185">Reference proteome</keyword>
<comment type="caution">
    <text evidence="1">The sequence shown here is derived from an EMBL/GenBank/DDBJ whole genome shotgun (WGS) entry which is preliminary data.</text>
</comment>
<name>A0ABT1ZID4_9MICO</name>
<evidence type="ECO:0000313" key="2">
    <source>
        <dbReference type="Proteomes" id="UP001205337"/>
    </source>
</evidence>
<gene>
    <name evidence="1" type="ORF">NUH29_12970</name>
</gene>
<protein>
    <submittedName>
        <fullName evidence="1">Uncharacterized protein</fullName>
    </submittedName>
</protein>
<accession>A0ABT1ZID4</accession>
<reference evidence="1 2" key="1">
    <citation type="submission" date="2022-08" db="EMBL/GenBank/DDBJ databases">
        <authorList>
            <person name="Li F."/>
        </authorList>
    </citation>
    <scope>NUCLEOTIDE SEQUENCE [LARGE SCALE GENOMIC DNA]</scope>
    <source>
        <strain evidence="1 2">10F1B-8-1</strain>
    </source>
</reference>
<sequence length="76" mass="8339">MNDQLTCARCGATKPADLFARHAKSATGREGFCKGCKAERQRQWRATERGRELAREAVRRHRAAEARSIPGTAAAA</sequence>
<organism evidence="1 2">
    <name type="scientific">Protaetiibacter mangrovi</name>
    <dbReference type="NCBI Taxonomy" id="2970926"/>
    <lineage>
        <taxon>Bacteria</taxon>
        <taxon>Bacillati</taxon>
        <taxon>Actinomycetota</taxon>
        <taxon>Actinomycetes</taxon>
        <taxon>Micrococcales</taxon>
        <taxon>Microbacteriaceae</taxon>
        <taxon>Protaetiibacter</taxon>
    </lineage>
</organism>